<keyword evidence="5 6" id="KW-0472">Membrane</keyword>
<dbReference type="PROSITE" id="PS51318">
    <property type="entry name" value="TAT"/>
    <property type="match status" value="1"/>
</dbReference>
<evidence type="ECO:0000313" key="9">
    <source>
        <dbReference type="Proteomes" id="UP001597119"/>
    </source>
</evidence>
<dbReference type="InterPro" id="IPR015414">
    <property type="entry name" value="TMEM64"/>
</dbReference>
<dbReference type="PANTHER" id="PTHR12677">
    <property type="entry name" value="GOLGI APPARATUS MEMBRANE PROTEIN TVP38-RELATED"/>
    <property type="match status" value="1"/>
</dbReference>
<organism evidence="8 9">
    <name type="scientific">Halorientalis brevis</name>
    <dbReference type="NCBI Taxonomy" id="1126241"/>
    <lineage>
        <taxon>Archaea</taxon>
        <taxon>Methanobacteriati</taxon>
        <taxon>Methanobacteriota</taxon>
        <taxon>Stenosarchaea group</taxon>
        <taxon>Halobacteria</taxon>
        <taxon>Halobacteriales</taxon>
        <taxon>Haloarculaceae</taxon>
        <taxon>Halorientalis</taxon>
    </lineage>
</organism>
<dbReference type="Pfam" id="PF09335">
    <property type="entry name" value="VTT_dom"/>
    <property type="match status" value="1"/>
</dbReference>
<name>A0ABD6C7F8_9EURY</name>
<sequence length="218" mass="22066">MQRATRRQLFGSVLAGGAVLAAAVVLSPAAVLGQAETLSSRPALFLAALTVIYLFRPFVLWPISAVSVLVGYVYGVAIGIPLGLAGAVVTSLPPFVLARYVRSDDGVFGYLGQRGDRLVEATGALRGIVAARLAPLPADGVSYAAGLSQVSAVTMLVGTALGETPWVIAAVTAGSSMRTLSLQGLSSGLPLVVGAGSLAVLVLAGPAYRHLRDGGDLA</sequence>
<accession>A0ABD6C7F8</accession>
<comment type="subcellular location">
    <subcellularLocation>
        <location evidence="1">Cell membrane</location>
        <topology evidence="1">Multi-pass membrane protein</topology>
    </subcellularLocation>
</comment>
<keyword evidence="2" id="KW-1003">Cell membrane</keyword>
<feature type="transmembrane region" description="Helical" evidence="6">
    <location>
        <begin position="43"/>
        <end position="61"/>
    </location>
</feature>
<dbReference type="InterPro" id="IPR032816">
    <property type="entry name" value="VTT_dom"/>
</dbReference>
<proteinExistence type="predicted"/>
<evidence type="ECO:0000256" key="6">
    <source>
        <dbReference type="SAM" id="Phobius"/>
    </source>
</evidence>
<evidence type="ECO:0000256" key="2">
    <source>
        <dbReference type="ARBA" id="ARBA00022475"/>
    </source>
</evidence>
<feature type="transmembrane region" description="Helical" evidence="6">
    <location>
        <begin position="68"/>
        <end position="89"/>
    </location>
</feature>
<keyword evidence="9" id="KW-1185">Reference proteome</keyword>
<comment type="caution">
    <text evidence="8">The sequence shown here is derived from an EMBL/GenBank/DDBJ whole genome shotgun (WGS) entry which is preliminary data.</text>
</comment>
<dbReference type="EMBL" id="JBHUDJ010000001">
    <property type="protein sequence ID" value="MFD1585413.1"/>
    <property type="molecule type" value="Genomic_DNA"/>
</dbReference>
<keyword evidence="4 6" id="KW-1133">Transmembrane helix</keyword>
<feature type="transmembrane region" description="Helical" evidence="6">
    <location>
        <begin position="187"/>
        <end position="208"/>
    </location>
</feature>
<reference evidence="8 9" key="1">
    <citation type="journal article" date="2019" name="Int. J. Syst. Evol. Microbiol.">
        <title>The Global Catalogue of Microorganisms (GCM) 10K type strain sequencing project: providing services to taxonomists for standard genome sequencing and annotation.</title>
        <authorList>
            <consortium name="The Broad Institute Genomics Platform"/>
            <consortium name="The Broad Institute Genome Sequencing Center for Infectious Disease"/>
            <person name="Wu L."/>
            <person name="Ma J."/>
        </authorList>
    </citation>
    <scope>NUCLEOTIDE SEQUENCE [LARGE SCALE GENOMIC DNA]</scope>
    <source>
        <strain evidence="8 9">CGMCC 1.12125</strain>
    </source>
</reference>
<dbReference type="Proteomes" id="UP001597119">
    <property type="component" value="Unassembled WGS sequence"/>
</dbReference>
<dbReference type="InterPro" id="IPR006311">
    <property type="entry name" value="TAT_signal"/>
</dbReference>
<evidence type="ECO:0000313" key="8">
    <source>
        <dbReference type="EMBL" id="MFD1585413.1"/>
    </source>
</evidence>
<evidence type="ECO:0000259" key="7">
    <source>
        <dbReference type="Pfam" id="PF09335"/>
    </source>
</evidence>
<feature type="domain" description="VTT" evidence="7">
    <location>
        <begin position="61"/>
        <end position="175"/>
    </location>
</feature>
<evidence type="ECO:0000256" key="5">
    <source>
        <dbReference type="ARBA" id="ARBA00023136"/>
    </source>
</evidence>
<dbReference type="RefSeq" id="WP_247377710.1">
    <property type="nucleotide sequence ID" value="NZ_JALLGV010000004.1"/>
</dbReference>
<keyword evidence="3 6" id="KW-0812">Transmembrane</keyword>
<protein>
    <submittedName>
        <fullName evidence="8">TVP38/TMEM64 family protein</fullName>
    </submittedName>
</protein>
<dbReference type="PANTHER" id="PTHR12677:SF59">
    <property type="entry name" value="GOLGI APPARATUS MEMBRANE PROTEIN TVP38-RELATED"/>
    <property type="match status" value="1"/>
</dbReference>
<evidence type="ECO:0000256" key="4">
    <source>
        <dbReference type="ARBA" id="ARBA00022989"/>
    </source>
</evidence>
<evidence type="ECO:0000256" key="3">
    <source>
        <dbReference type="ARBA" id="ARBA00022692"/>
    </source>
</evidence>
<gene>
    <name evidence="8" type="ORF">ACFR9U_00335</name>
</gene>
<dbReference type="GO" id="GO:0005886">
    <property type="term" value="C:plasma membrane"/>
    <property type="evidence" value="ECO:0007669"/>
    <property type="project" value="UniProtKB-SubCell"/>
</dbReference>
<evidence type="ECO:0000256" key="1">
    <source>
        <dbReference type="ARBA" id="ARBA00004651"/>
    </source>
</evidence>
<dbReference type="AlphaFoldDB" id="A0ABD6C7F8"/>